<protein>
    <submittedName>
        <fullName evidence="3">Uncharacterized protein</fullName>
    </submittedName>
</protein>
<accession>A0A2U8VYB0</accession>
<feature type="region of interest" description="Disordered" evidence="1">
    <location>
        <begin position="30"/>
        <end position="84"/>
    </location>
</feature>
<sequence length="99" mass="9892">MIHSCFSLTRAILTVPAVLSAALAIAAPTGAQAQAQTGTGGGPTSTVTAPNASSVGRVMPRPGAGGAEADSRMDRLERTPQMKADDKIQKGICIGCGAK</sequence>
<dbReference type="OrthoDB" id="8005857at2"/>
<feature type="chain" id="PRO_5016000127" evidence="2">
    <location>
        <begin position="27"/>
        <end position="99"/>
    </location>
</feature>
<dbReference type="EMBL" id="CP029551">
    <property type="protein sequence ID" value="AWN38242.1"/>
    <property type="molecule type" value="Genomic_DNA"/>
</dbReference>
<feature type="signal peptide" evidence="2">
    <location>
        <begin position="1"/>
        <end position="26"/>
    </location>
</feature>
<evidence type="ECO:0000256" key="1">
    <source>
        <dbReference type="SAM" id="MobiDB-lite"/>
    </source>
</evidence>
<evidence type="ECO:0000313" key="3">
    <source>
        <dbReference type="EMBL" id="AWN38242.1"/>
    </source>
</evidence>
<dbReference type="RefSeq" id="WP_109953399.1">
    <property type="nucleotide sequence ID" value="NZ_CP029551.1"/>
</dbReference>
<organism evidence="3 4">
    <name type="scientific">Methylobacterium radiodurans</name>
    <dbReference type="NCBI Taxonomy" id="2202828"/>
    <lineage>
        <taxon>Bacteria</taxon>
        <taxon>Pseudomonadati</taxon>
        <taxon>Pseudomonadota</taxon>
        <taxon>Alphaproteobacteria</taxon>
        <taxon>Hyphomicrobiales</taxon>
        <taxon>Methylobacteriaceae</taxon>
        <taxon>Methylobacterium</taxon>
    </lineage>
</organism>
<evidence type="ECO:0000313" key="4">
    <source>
        <dbReference type="Proteomes" id="UP000246058"/>
    </source>
</evidence>
<proteinExistence type="predicted"/>
<dbReference type="KEGG" id="meti:DK427_22935"/>
<keyword evidence="4" id="KW-1185">Reference proteome</keyword>
<gene>
    <name evidence="3" type="ORF">DK427_22935</name>
</gene>
<reference evidence="3 4" key="1">
    <citation type="submission" date="2018-05" db="EMBL/GenBank/DDBJ databases">
        <title>Complete Genome Sequence of Methylobacterium sp. 17Sr1-43.</title>
        <authorList>
            <person name="Srinivasan S."/>
        </authorList>
    </citation>
    <scope>NUCLEOTIDE SEQUENCE [LARGE SCALE GENOMIC DNA]</scope>
    <source>
        <strain evidence="3 4">17Sr1-43</strain>
    </source>
</reference>
<keyword evidence="2" id="KW-0732">Signal</keyword>
<name>A0A2U8VYB0_9HYPH</name>
<dbReference type="Proteomes" id="UP000246058">
    <property type="component" value="Chromosome"/>
</dbReference>
<feature type="compositionally biased region" description="Basic and acidic residues" evidence="1">
    <location>
        <begin position="69"/>
        <end position="84"/>
    </location>
</feature>
<evidence type="ECO:0000256" key="2">
    <source>
        <dbReference type="SAM" id="SignalP"/>
    </source>
</evidence>
<dbReference type="AlphaFoldDB" id="A0A2U8VYB0"/>